<keyword evidence="2" id="KW-1185">Reference proteome</keyword>
<reference evidence="1" key="1">
    <citation type="submission" date="2022-05" db="EMBL/GenBank/DDBJ databases">
        <title>Chromosome-level genome of Chaenocephalus aceratus.</title>
        <authorList>
            <person name="Park H."/>
        </authorList>
    </citation>
    <scope>NUCLEOTIDE SEQUENCE</scope>
    <source>
        <strain evidence="1">KU_202001</strain>
    </source>
</reference>
<comment type="caution">
    <text evidence="1">The sequence shown here is derived from an EMBL/GenBank/DDBJ whole genome shotgun (WGS) entry which is preliminary data.</text>
</comment>
<proteinExistence type="predicted"/>
<name>A0ACB9WR67_CHAAC</name>
<gene>
    <name evidence="1" type="ORF">KUCAC02_008559</name>
</gene>
<dbReference type="EMBL" id="CM043796">
    <property type="protein sequence ID" value="KAI4816224.1"/>
    <property type="molecule type" value="Genomic_DNA"/>
</dbReference>
<accession>A0ACB9WR67</accession>
<sequence>MFFLKEPLQKDVIGRQIPVCRGYSPLSCFIVPDNDFPIENDPRDPETDSQNLPSILQILSLSGAIALGMSIEVRVRASWLQNCECE</sequence>
<evidence type="ECO:0000313" key="1">
    <source>
        <dbReference type="EMBL" id="KAI4816224.1"/>
    </source>
</evidence>
<protein>
    <submittedName>
        <fullName evidence="1">Uncharacterized protein</fullName>
    </submittedName>
</protein>
<feature type="non-terminal residue" evidence="1">
    <location>
        <position position="86"/>
    </location>
</feature>
<dbReference type="Proteomes" id="UP001057452">
    <property type="component" value="Chromosome 12"/>
</dbReference>
<organism evidence="1 2">
    <name type="scientific">Chaenocephalus aceratus</name>
    <name type="common">Blackfin icefish</name>
    <name type="synonym">Chaenichthys aceratus</name>
    <dbReference type="NCBI Taxonomy" id="36190"/>
    <lineage>
        <taxon>Eukaryota</taxon>
        <taxon>Metazoa</taxon>
        <taxon>Chordata</taxon>
        <taxon>Craniata</taxon>
        <taxon>Vertebrata</taxon>
        <taxon>Euteleostomi</taxon>
        <taxon>Actinopterygii</taxon>
        <taxon>Neopterygii</taxon>
        <taxon>Teleostei</taxon>
        <taxon>Neoteleostei</taxon>
        <taxon>Acanthomorphata</taxon>
        <taxon>Eupercaria</taxon>
        <taxon>Perciformes</taxon>
        <taxon>Notothenioidei</taxon>
        <taxon>Channichthyidae</taxon>
        <taxon>Chaenocephalus</taxon>
    </lineage>
</organism>
<evidence type="ECO:0000313" key="2">
    <source>
        <dbReference type="Proteomes" id="UP001057452"/>
    </source>
</evidence>